<evidence type="ECO:0008006" key="4">
    <source>
        <dbReference type="Google" id="ProtNLM"/>
    </source>
</evidence>
<evidence type="ECO:0000256" key="1">
    <source>
        <dbReference type="SAM" id="Phobius"/>
    </source>
</evidence>
<protein>
    <recommendedName>
        <fullName evidence="4">ABC transporter permease</fullName>
    </recommendedName>
</protein>
<reference evidence="2 3" key="1">
    <citation type="submission" date="2024-09" db="EMBL/GenBank/DDBJ databases">
        <authorList>
            <person name="Lee S.D."/>
        </authorList>
    </citation>
    <scope>NUCLEOTIDE SEQUENCE [LARGE SCALE GENOMIC DNA]</scope>
    <source>
        <strain evidence="2 3">N1-5</strain>
    </source>
</reference>
<feature type="transmembrane region" description="Helical" evidence="1">
    <location>
        <begin position="32"/>
        <end position="50"/>
    </location>
</feature>
<keyword evidence="3" id="KW-1185">Reference proteome</keyword>
<dbReference type="EMBL" id="JBHEZZ010000005">
    <property type="protein sequence ID" value="MFC1402221.1"/>
    <property type="molecule type" value="Genomic_DNA"/>
</dbReference>
<name>A0ABV6UL82_9ACTN</name>
<feature type="transmembrane region" description="Helical" evidence="1">
    <location>
        <begin position="116"/>
        <end position="136"/>
    </location>
</feature>
<keyword evidence="1" id="KW-1133">Transmembrane helix</keyword>
<keyword evidence="1" id="KW-0812">Transmembrane</keyword>
<proteinExistence type="predicted"/>
<accession>A0ABV6UL82</accession>
<evidence type="ECO:0000313" key="3">
    <source>
        <dbReference type="Proteomes" id="UP001592528"/>
    </source>
</evidence>
<feature type="transmembrane region" description="Helical" evidence="1">
    <location>
        <begin position="165"/>
        <end position="186"/>
    </location>
</feature>
<sequence length="252" mass="26632">MSDVSVPSPGTPHEVLAGLRDLTGRVRSAQRGTWLPLLLFGVLTLGGILVDRFTFSVHTVSTCPAVPGTAGAVQPGCTVTRQGSAVYWTLGIAVVYAATAWFYIRRSRNRGVGTPVRPYVLAGIVLVALVAATSFWGTRHGMPQPGAPLDLWGLQLDPASGLTQFLMQLTGAAASVGLPLLVLAWVERSRALLFFALAYLAIELAPLSTGWAGIGATSPWSGLPRLVVPAAFLLFGAVGFAVSQRRRQRDVS</sequence>
<dbReference type="RefSeq" id="WP_157624201.1">
    <property type="nucleotide sequence ID" value="NZ_JBHEZZ010000005.1"/>
</dbReference>
<feature type="transmembrane region" description="Helical" evidence="1">
    <location>
        <begin position="85"/>
        <end position="104"/>
    </location>
</feature>
<comment type="caution">
    <text evidence="2">The sequence shown here is derived from an EMBL/GenBank/DDBJ whole genome shotgun (WGS) entry which is preliminary data.</text>
</comment>
<dbReference type="Proteomes" id="UP001592528">
    <property type="component" value="Unassembled WGS sequence"/>
</dbReference>
<organism evidence="2 3">
    <name type="scientific">Streptacidiphilus cavernicola</name>
    <dbReference type="NCBI Taxonomy" id="3342716"/>
    <lineage>
        <taxon>Bacteria</taxon>
        <taxon>Bacillati</taxon>
        <taxon>Actinomycetota</taxon>
        <taxon>Actinomycetes</taxon>
        <taxon>Kitasatosporales</taxon>
        <taxon>Streptomycetaceae</taxon>
        <taxon>Streptacidiphilus</taxon>
    </lineage>
</organism>
<gene>
    <name evidence="2" type="ORF">ACEZDJ_13080</name>
</gene>
<keyword evidence="1" id="KW-0472">Membrane</keyword>
<evidence type="ECO:0000313" key="2">
    <source>
        <dbReference type="EMBL" id="MFC1402221.1"/>
    </source>
</evidence>
<feature type="transmembrane region" description="Helical" evidence="1">
    <location>
        <begin position="226"/>
        <end position="243"/>
    </location>
</feature>
<feature type="transmembrane region" description="Helical" evidence="1">
    <location>
        <begin position="193"/>
        <end position="214"/>
    </location>
</feature>